<dbReference type="InterPro" id="IPR027417">
    <property type="entry name" value="P-loop_NTPase"/>
</dbReference>
<comment type="similarity">
    <text evidence="1 3">Belongs to the sulfotransferase 1 family.</text>
</comment>
<protein>
    <recommendedName>
        <fullName evidence="3">Sulfotransferase</fullName>
        <ecNumber evidence="3">2.8.2.-</ecNumber>
    </recommendedName>
</protein>
<dbReference type="EnsemblPlants" id="OPUNC09G02240.1">
    <property type="protein sequence ID" value="OPUNC09G02240.1"/>
    <property type="gene ID" value="OPUNC09G02240"/>
</dbReference>
<evidence type="ECO:0000256" key="3">
    <source>
        <dbReference type="RuleBase" id="RU361155"/>
    </source>
</evidence>
<evidence type="ECO:0000313" key="5">
    <source>
        <dbReference type="EnsemblPlants" id="OPUNC09G02240.1"/>
    </source>
</evidence>
<reference evidence="5" key="2">
    <citation type="submission" date="2018-05" db="EMBL/GenBank/DDBJ databases">
        <title>OpunRS2 (Oryza punctata Reference Sequence Version 2).</title>
        <authorList>
            <person name="Zhang J."/>
            <person name="Kudrna D."/>
            <person name="Lee S."/>
            <person name="Talag J."/>
            <person name="Welchert J."/>
            <person name="Wing R.A."/>
        </authorList>
    </citation>
    <scope>NUCLEOTIDE SEQUENCE [LARGE SCALE GENOMIC DNA]</scope>
</reference>
<evidence type="ECO:0000256" key="2">
    <source>
        <dbReference type="ARBA" id="ARBA00022679"/>
    </source>
</evidence>
<feature type="domain" description="Sulfotransferase" evidence="4">
    <location>
        <begin position="85"/>
        <end position="347"/>
    </location>
</feature>
<dbReference type="GO" id="GO:0008146">
    <property type="term" value="F:sulfotransferase activity"/>
    <property type="evidence" value="ECO:0007669"/>
    <property type="project" value="InterPro"/>
</dbReference>
<dbReference type="Gene3D" id="3.40.50.300">
    <property type="entry name" value="P-loop containing nucleotide triphosphate hydrolases"/>
    <property type="match status" value="1"/>
</dbReference>
<keyword evidence="2 3" id="KW-0808">Transferase</keyword>
<dbReference type="SUPFAM" id="SSF52540">
    <property type="entry name" value="P-loop containing nucleoside triphosphate hydrolases"/>
    <property type="match status" value="1"/>
</dbReference>
<organism evidence="5">
    <name type="scientific">Oryza punctata</name>
    <name type="common">Red rice</name>
    <dbReference type="NCBI Taxonomy" id="4537"/>
    <lineage>
        <taxon>Eukaryota</taxon>
        <taxon>Viridiplantae</taxon>
        <taxon>Streptophyta</taxon>
        <taxon>Embryophyta</taxon>
        <taxon>Tracheophyta</taxon>
        <taxon>Spermatophyta</taxon>
        <taxon>Magnoliopsida</taxon>
        <taxon>Liliopsida</taxon>
        <taxon>Poales</taxon>
        <taxon>Poaceae</taxon>
        <taxon>BOP clade</taxon>
        <taxon>Oryzoideae</taxon>
        <taxon>Oryzeae</taxon>
        <taxon>Oryzinae</taxon>
        <taxon>Oryza</taxon>
    </lineage>
</organism>
<dbReference type="HOGENOM" id="CLU_027239_0_1_1"/>
<dbReference type="EC" id="2.8.2.-" evidence="3"/>
<sequence length="352" mass="39837">MATGKDRAPVGPAPFKDVVGTEVNTALSEQSPERQNHITEMVSTLPSKMDVNLGMQVYCYQGFWLPDQWVVAASAMQGRFMPRTDDVIVASFPKCGTTWLNALTFTTMARHMYPPAASNHPLRRLNPHECLPFLEELFASGKEVLLDSLPSPRLMNTHMPFTMLPNTISTITTGGRGGGGCRIIYICREPKDMLVSFWHYFQQAVGVTLAETFETFCNGAMVHGPFWDHILSYWRASKLRPDNVLFLRYEELLHDPASNVRKLAQFVSLPFSDVEEEVGIVDSIIELCSLNNLRNLEVNRTGYVNLKMNLRRETLFRKGVAGDWVNHMTPEMARRLDDIVKEKLSITGFTFK</sequence>
<dbReference type="Proteomes" id="UP000026962">
    <property type="component" value="Chromosome 9"/>
</dbReference>
<dbReference type="Pfam" id="PF00685">
    <property type="entry name" value="Sulfotransfer_1"/>
    <property type="match status" value="1"/>
</dbReference>
<dbReference type="eggNOG" id="KOG1584">
    <property type="taxonomic scope" value="Eukaryota"/>
</dbReference>
<dbReference type="PANTHER" id="PTHR11783">
    <property type="entry name" value="SULFOTRANSFERASE SULT"/>
    <property type="match status" value="1"/>
</dbReference>
<evidence type="ECO:0000256" key="1">
    <source>
        <dbReference type="ARBA" id="ARBA00005771"/>
    </source>
</evidence>
<reference evidence="5" key="1">
    <citation type="submission" date="2015-04" db="UniProtKB">
        <authorList>
            <consortium name="EnsemblPlants"/>
        </authorList>
    </citation>
    <scope>IDENTIFICATION</scope>
</reference>
<evidence type="ECO:0000313" key="6">
    <source>
        <dbReference type="Proteomes" id="UP000026962"/>
    </source>
</evidence>
<dbReference type="InterPro" id="IPR000863">
    <property type="entry name" value="Sulfotransferase_dom"/>
</dbReference>
<dbReference type="OMA" id="ELMAYTP"/>
<evidence type="ECO:0000259" key="4">
    <source>
        <dbReference type="Pfam" id="PF00685"/>
    </source>
</evidence>
<dbReference type="Gramene" id="OPUNC09G02240.1">
    <property type="protein sequence ID" value="OPUNC09G02240.1"/>
    <property type="gene ID" value="OPUNC09G02240"/>
</dbReference>
<keyword evidence="6" id="KW-1185">Reference proteome</keyword>
<accession>A0A0E0LYX1</accession>
<name>A0A0E0LYX1_ORYPU</name>
<dbReference type="AlphaFoldDB" id="A0A0E0LYX1"/>
<proteinExistence type="inferred from homology"/>